<accession>A0A955L6X4</accession>
<gene>
    <name evidence="3" type="ORF">KC717_00225</name>
</gene>
<keyword evidence="1" id="KW-0732">Signal</keyword>
<feature type="domain" description="SLH" evidence="2">
    <location>
        <begin position="23"/>
        <end position="86"/>
    </location>
</feature>
<dbReference type="PANTHER" id="PTHR43308">
    <property type="entry name" value="OUTER MEMBRANE PROTEIN ALPHA-RELATED"/>
    <property type="match status" value="1"/>
</dbReference>
<feature type="domain" description="SLH" evidence="2">
    <location>
        <begin position="141"/>
        <end position="204"/>
    </location>
</feature>
<feature type="signal peptide" evidence="1">
    <location>
        <begin position="1"/>
        <end position="25"/>
    </location>
</feature>
<protein>
    <submittedName>
        <fullName evidence="3">S-layer homology domain-containing protein</fullName>
    </submittedName>
</protein>
<sequence>MKITITALFAALVLLIPLFVTQAFASFPDVPSDYLYYDAINYVQTEEVVSGFTDGTYRPEDPITRAEFTKIIVNANLPSVKDGIDLALGYPEVAYDVNGPVYLVRIPEDDPNNFTGSEILYYEQCIYYKGYADGGDEVLSVVPVFNDIQADHLFANYLCYAKEMDIVGGYTDGNFYPDNPITVGEASKIIANAYGLTDLDSGPEGDIFKPFIDALVEQNAIPETVIDIDDILTRGEMAAFVYYLETDNDSSVDIN</sequence>
<comment type="caution">
    <text evidence="3">The sequence shown here is derived from an EMBL/GenBank/DDBJ whole genome shotgun (WGS) entry which is preliminary data.</text>
</comment>
<dbReference type="Proteomes" id="UP000754563">
    <property type="component" value="Unassembled WGS sequence"/>
</dbReference>
<evidence type="ECO:0000256" key="1">
    <source>
        <dbReference type="SAM" id="SignalP"/>
    </source>
</evidence>
<proteinExistence type="predicted"/>
<dbReference type="Pfam" id="PF00395">
    <property type="entry name" value="SLH"/>
    <property type="match status" value="2"/>
</dbReference>
<evidence type="ECO:0000313" key="4">
    <source>
        <dbReference type="Proteomes" id="UP000754563"/>
    </source>
</evidence>
<evidence type="ECO:0000259" key="2">
    <source>
        <dbReference type="PROSITE" id="PS51272"/>
    </source>
</evidence>
<name>A0A955L6X4_9BACT</name>
<dbReference type="InterPro" id="IPR051465">
    <property type="entry name" value="Cell_Envelope_Struct_Comp"/>
</dbReference>
<dbReference type="AlphaFoldDB" id="A0A955L6X4"/>
<dbReference type="InterPro" id="IPR001119">
    <property type="entry name" value="SLH_dom"/>
</dbReference>
<dbReference type="PANTHER" id="PTHR43308:SF5">
    <property type="entry name" value="S-LAYER PROTEIN _ PEPTIDOGLYCAN ENDO-BETA-N-ACETYLGLUCOSAMINIDASE"/>
    <property type="match status" value="1"/>
</dbReference>
<evidence type="ECO:0000313" key="3">
    <source>
        <dbReference type="EMBL" id="MCA9385052.1"/>
    </source>
</evidence>
<reference evidence="3" key="1">
    <citation type="submission" date="2020-04" db="EMBL/GenBank/DDBJ databases">
        <authorList>
            <person name="Zhang T."/>
        </authorList>
    </citation>
    <scope>NUCLEOTIDE SEQUENCE</scope>
    <source>
        <strain evidence="3">HKST-UBA11</strain>
    </source>
</reference>
<dbReference type="PROSITE" id="PS51272">
    <property type="entry name" value="SLH"/>
    <property type="match status" value="2"/>
</dbReference>
<reference evidence="3" key="2">
    <citation type="journal article" date="2021" name="Microbiome">
        <title>Successional dynamics and alternative stable states in a saline activated sludge microbial community over 9 years.</title>
        <authorList>
            <person name="Wang Y."/>
            <person name="Ye J."/>
            <person name="Ju F."/>
            <person name="Liu L."/>
            <person name="Boyd J.A."/>
            <person name="Deng Y."/>
            <person name="Parks D.H."/>
            <person name="Jiang X."/>
            <person name="Yin X."/>
            <person name="Woodcroft B.J."/>
            <person name="Tyson G.W."/>
            <person name="Hugenholtz P."/>
            <person name="Polz M.F."/>
            <person name="Zhang T."/>
        </authorList>
    </citation>
    <scope>NUCLEOTIDE SEQUENCE</scope>
    <source>
        <strain evidence="3">HKST-UBA11</strain>
    </source>
</reference>
<feature type="chain" id="PRO_5037706883" evidence="1">
    <location>
        <begin position="26"/>
        <end position="255"/>
    </location>
</feature>
<dbReference type="EMBL" id="JAGQLH010000002">
    <property type="protein sequence ID" value="MCA9385052.1"/>
    <property type="molecule type" value="Genomic_DNA"/>
</dbReference>
<organism evidence="3 4">
    <name type="scientific">Candidatus Dojkabacteria bacterium</name>
    <dbReference type="NCBI Taxonomy" id="2099670"/>
    <lineage>
        <taxon>Bacteria</taxon>
        <taxon>Candidatus Dojkabacteria</taxon>
    </lineage>
</organism>